<evidence type="ECO:0000256" key="1">
    <source>
        <dbReference type="SAM" id="MobiDB-lite"/>
    </source>
</evidence>
<name>A0A2N1PQE5_9BACT</name>
<accession>A0A2N1PQE5</accession>
<evidence type="ECO:0000313" key="3">
    <source>
        <dbReference type="Proteomes" id="UP000233256"/>
    </source>
</evidence>
<sequence length="212" mass="23642">MSAYVLYRINDKIEDFRGIASLCELITAAFIMAMLWSLPDLKIPDGQNQAIHKSNAMAMVDSFLDQAEHLSAQYGRSIRIILNHEDSGTRAFIMEPWLKSGKSLLIPAVWISAQADTMQSSNSMNGQLSKTFLKESSMDSKNKRNDGFNDDSPEGFTSEESDSQLLITINSDHPENLQLCVSEIPPTGMNLSHPEILNYLKQGESVTLNRGR</sequence>
<comment type="caution">
    <text evidence="2">The sequence shown here is derived from an EMBL/GenBank/DDBJ whole genome shotgun (WGS) entry which is preliminary data.</text>
</comment>
<dbReference type="Proteomes" id="UP000233256">
    <property type="component" value="Unassembled WGS sequence"/>
</dbReference>
<evidence type="ECO:0000313" key="2">
    <source>
        <dbReference type="EMBL" id="PKK90563.1"/>
    </source>
</evidence>
<dbReference type="EMBL" id="PGXC01000005">
    <property type="protein sequence ID" value="PKK90563.1"/>
    <property type="molecule type" value="Genomic_DNA"/>
</dbReference>
<gene>
    <name evidence="2" type="ORF">CVV64_09385</name>
</gene>
<dbReference type="AlphaFoldDB" id="A0A2N1PQE5"/>
<feature type="compositionally biased region" description="Basic and acidic residues" evidence="1">
    <location>
        <begin position="137"/>
        <end position="147"/>
    </location>
</feature>
<organism evidence="2 3">
    <name type="scientific">Candidatus Wallbacteria bacterium HGW-Wallbacteria-1</name>
    <dbReference type="NCBI Taxonomy" id="2013854"/>
    <lineage>
        <taxon>Bacteria</taxon>
        <taxon>Candidatus Walliibacteriota</taxon>
    </lineage>
</organism>
<protein>
    <submittedName>
        <fullName evidence="2">Uncharacterized protein</fullName>
    </submittedName>
</protein>
<reference evidence="2 3" key="1">
    <citation type="journal article" date="2017" name="ISME J.">
        <title>Potential for microbial H2 and metal transformations associated with novel bacteria and archaea in deep terrestrial subsurface sediments.</title>
        <authorList>
            <person name="Hernsdorf A.W."/>
            <person name="Amano Y."/>
            <person name="Miyakawa K."/>
            <person name="Ise K."/>
            <person name="Suzuki Y."/>
            <person name="Anantharaman K."/>
            <person name="Probst A."/>
            <person name="Burstein D."/>
            <person name="Thomas B.C."/>
            <person name="Banfield J.F."/>
        </authorList>
    </citation>
    <scope>NUCLEOTIDE SEQUENCE [LARGE SCALE GENOMIC DNA]</scope>
    <source>
        <strain evidence="2">HGW-Wallbacteria-1</strain>
    </source>
</reference>
<feature type="compositionally biased region" description="Acidic residues" evidence="1">
    <location>
        <begin position="148"/>
        <end position="162"/>
    </location>
</feature>
<feature type="region of interest" description="Disordered" evidence="1">
    <location>
        <begin position="137"/>
        <end position="162"/>
    </location>
</feature>
<proteinExistence type="predicted"/>